<evidence type="ECO:0000313" key="2">
    <source>
        <dbReference type="EMBL" id="KAG7619688.1"/>
    </source>
</evidence>
<feature type="compositionally biased region" description="Low complexity" evidence="1">
    <location>
        <begin position="95"/>
        <end position="111"/>
    </location>
</feature>
<feature type="compositionally biased region" description="Polar residues" evidence="1">
    <location>
        <begin position="116"/>
        <end position="128"/>
    </location>
</feature>
<name>A0A8T2E6G8_ARASU</name>
<keyword evidence="3" id="KW-1185">Reference proteome</keyword>
<reference evidence="2 3" key="1">
    <citation type="submission" date="2020-12" db="EMBL/GenBank/DDBJ databases">
        <title>Concerted genomic and epigenomic changes stabilize Arabidopsis allopolyploids.</title>
        <authorList>
            <person name="Chen Z."/>
        </authorList>
    </citation>
    <scope>NUCLEOTIDE SEQUENCE [LARGE SCALE GENOMIC DNA]</scope>
    <source>
        <strain evidence="2">As9502</strain>
        <tissue evidence="2">Leaf</tissue>
    </source>
</reference>
<evidence type="ECO:0000256" key="1">
    <source>
        <dbReference type="SAM" id="MobiDB-lite"/>
    </source>
</evidence>
<feature type="compositionally biased region" description="Acidic residues" evidence="1">
    <location>
        <begin position="157"/>
        <end position="166"/>
    </location>
</feature>
<feature type="compositionally biased region" description="Basic and acidic residues" evidence="1">
    <location>
        <begin position="20"/>
        <end position="35"/>
    </location>
</feature>
<dbReference type="AlphaFoldDB" id="A0A8T2E6G8"/>
<comment type="caution">
    <text evidence="2">The sequence shown here is derived from an EMBL/GenBank/DDBJ whole genome shotgun (WGS) entry which is preliminary data.</text>
</comment>
<accession>A0A8T2E6G8</accession>
<dbReference type="OrthoDB" id="1108411at2759"/>
<feature type="region of interest" description="Disordered" evidence="1">
    <location>
        <begin position="145"/>
        <end position="166"/>
    </location>
</feature>
<gene>
    <name evidence="2" type="ORF">ISN44_As04g005980</name>
</gene>
<proteinExistence type="predicted"/>
<dbReference type="Proteomes" id="UP000694251">
    <property type="component" value="Chromosome 4"/>
</dbReference>
<dbReference type="EMBL" id="JAEFBJ010000004">
    <property type="protein sequence ID" value="KAG7619688.1"/>
    <property type="molecule type" value="Genomic_DNA"/>
</dbReference>
<sequence>MQRCFRLHDVSSQSQHSSRQRQEELMNQRRADDAIHGYSDGGDMPETNVPETEENEKNYRINIDDDTHPSNEFTRDTFRVPVGRGEQQSRLNFNSSVRRGSGSQRSEGSSRAKNFGSRSRGNCGRQSFETTIQDTIAGYTEYQRQSLQQLRPRSFDQEDYDEFKKA</sequence>
<feature type="compositionally biased region" description="Basic and acidic residues" evidence="1">
    <location>
        <begin position="55"/>
        <end position="78"/>
    </location>
</feature>
<organism evidence="2 3">
    <name type="scientific">Arabidopsis suecica</name>
    <name type="common">Swedish thale-cress</name>
    <name type="synonym">Cardaminopsis suecica</name>
    <dbReference type="NCBI Taxonomy" id="45249"/>
    <lineage>
        <taxon>Eukaryota</taxon>
        <taxon>Viridiplantae</taxon>
        <taxon>Streptophyta</taxon>
        <taxon>Embryophyta</taxon>
        <taxon>Tracheophyta</taxon>
        <taxon>Spermatophyta</taxon>
        <taxon>Magnoliopsida</taxon>
        <taxon>eudicotyledons</taxon>
        <taxon>Gunneridae</taxon>
        <taxon>Pentapetalae</taxon>
        <taxon>rosids</taxon>
        <taxon>malvids</taxon>
        <taxon>Brassicales</taxon>
        <taxon>Brassicaceae</taxon>
        <taxon>Camelineae</taxon>
        <taxon>Arabidopsis</taxon>
    </lineage>
</organism>
<protein>
    <submittedName>
        <fullName evidence="2">Uncharacterized protein</fullName>
    </submittedName>
</protein>
<feature type="region of interest" description="Disordered" evidence="1">
    <location>
        <begin position="1"/>
        <end position="128"/>
    </location>
</feature>
<evidence type="ECO:0000313" key="3">
    <source>
        <dbReference type="Proteomes" id="UP000694251"/>
    </source>
</evidence>